<dbReference type="Proteomes" id="UP000436088">
    <property type="component" value="Unassembled WGS sequence"/>
</dbReference>
<dbReference type="EMBL" id="VEPZ02001680">
    <property type="protein sequence ID" value="KAE8663408.1"/>
    <property type="molecule type" value="Genomic_DNA"/>
</dbReference>
<evidence type="ECO:0000313" key="1">
    <source>
        <dbReference type="EMBL" id="KAE8663408.1"/>
    </source>
</evidence>
<proteinExistence type="predicted"/>
<dbReference type="CDD" id="cd00303">
    <property type="entry name" value="retropepsin_like"/>
    <property type="match status" value="1"/>
</dbReference>
<name>A0A6A2WRR8_HIBSY</name>
<reference evidence="1" key="1">
    <citation type="submission" date="2019-09" db="EMBL/GenBank/DDBJ databases">
        <title>Draft genome information of white flower Hibiscus syriacus.</title>
        <authorList>
            <person name="Kim Y.-M."/>
        </authorList>
    </citation>
    <scope>NUCLEOTIDE SEQUENCE [LARGE SCALE GENOMIC DNA]</scope>
    <source>
        <strain evidence="1">YM2019G1</strain>
    </source>
</reference>
<evidence type="ECO:0000313" key="2">
    <source>
        <dbReference type="Proteomes" id="UP000436088"/>
    </source>
</evidence>
<dbReference type="PANTHER" id="PTHR35046">
    <property type="entry name" value="ZINC KNUCKLE (CCHC-TYPE) FAMILY PROTEIN"/>
    <property type="match status" value="1"/>
</dbReference>
<organism evidence="1 2">
    <name type="scientific">Hibiscus syriacus</name>
    <name type="common">Rose of Sharon</name>
    <dbReference type="NCBI Taxonomy" id="106335"/>
    <lineage>
        <taxon>Eukaryota</taxon>
        <taxon>Viridiplantae</taxon>
        <taxon>Streptophyta</taxon>
        <taxon>Embryophyta</taxon>
        <taxon>Tracheophyta</taxon>
        <taxon>Spermatophyta</taxon>
        <taxon>Magnoliopsida</taxon>
        <taxon>eudicotyledons</taxon>
        <taxon>Gunneridae</taxon>
        <taxon>Pentapetalae</taxon>
        <taxon>rosids</taxon>
        <taxon>malvids</taxon>
        <taxon>Malvales</taxon>
        <taxon>Malvaceae</taxon>
        <taxon>Malvoideae</taxon>
        <taxon>Hibiscus</taxon>
    </lineage>
</organism>
<keyword evidence="2" id="KW-1185">Reference proteome</keyword>
<dbReference type="AlphaFoldDB" id="A0A6A2WRR8"/>
<sequence length="530" mass="61045">MVEKLGLKTSKHPHPYKLQWLNDVGEAKVTKQVIVPFLIGRYNDEVLCDVVPMSASHLILGRPWQYDKKATHDGFSNKYSFQHQGKKIILAPMLPNQVHECQVTLKSRIEEWEKAKAMKKVEREFLHEKRVERVENGQNERIEYGSKEEKGNEGEEHILSNPTPILSFDVQDNPIDMSLQVEDSRNMSFEESIDVTFGDAQDMSFDISKDVPLEIQKNEPIGIPRVEIIQTPRTLHILKGIQQPMEFFIIKQPMPIKHPPCNLFHPYGEEIIPTLKAIIWRDTMVKGHDDLNQPQKVIQRTLIFTKRRDDSNQEKNLFTNNHGELKGGIEDIEVLSKHCDDSKNKEKGSSWFVKGYVSPVQRTYDDSQTLCPPIKGCEVTRFEAKRLNISCESSIGGKHKDSIIPTSRRSSMRNYFDLRTNRLKEGEDDTIQTSSNFLHDLNTPWMFFKAVSKGVLHYPILYYIIYTFYSIISIYQDTHLAYLEASSSLGCPMDAMSPRCMLEANSRLIVAYLYSMDFKTSSYGCNLIKA</sequence>
<accession>A0A6A2WRR8</accession>
<protein>
    <submittedName>
        <fullName evidence="1">Uncharacterized protein</fullName>
    </submittedName>
</protein>
<gene>
    <name evidence="1" type="ORF">F3Y22_tig00112981pilonHSYRG00066</name>
</gene>
<comment type="caution">
    <text evidence="1">The sequence shown here is derived from an EMBL/GenBank/DDBJ whole genome shotgun (WGS) entry which is preliminary data.</text>
</comment>
<dbReference type="PANTHER" id="PTHR35046:SF9">
    <property type="entry name" value="RNA-DIRECTED DNA POLYMERASE"/>
    <property type="match status" value="1"/>
</dbReference>